<accession>A0AAD2IZ26</accession>
<dbReference type="EMBL" id="CYTK01000003">
    <property type="protein sequence ID" value="CUJ00120.1"/>
    <property type="molecule type" value="Genomic_DNA"/>
</dbReference>
<organism evidence="2 3">
    <name type="scientific">Achromobacter aegrifaciens</name>
    <dbReference type="NCBI Taxonomy" id="1287736"/>
    <lineage>
        <taxon>Bacteria</taxon>
        <taxon>Pseudomonadati</taxon>
        <taxon>Pseudomonadota</taxon>
        <taxon>Betaproteobacteria</taxon>
        <taxon>Burkholderiales</taxon>
        <taxon>Alcaligenaceae</taxon>
        <taxon>Achromobacter</taxon>
    </lineage>
</organism>
<gene>
    <name evidence="2" type="ORF">ERS370000_02384</name>
</gene>
<reference evidence="2 3" key="1">
    <citation type="submission" date="2015-09" db="EMBL/GenBank/DDBJ databases">
        <authorList>
            <consortium name="Pathogen Informatics"/>
        </authorList>
    </citation>
    <scope>NUCLEOTIDE SEQUENCE [LARGE SCALE GENOMIC DNA]</scope>
    <source>
        <strain evidence="2 3">2789STDY5608625</strain>
    </source>
</reference>
<dbReference type="InterPro" id="IPR054075">
    <property type="entry name" value="Gp53-like_C"/>
</dbReference>
<dbReference type="Gene3D" id="2.60.40.3940">
    <property type="match status" value="1"/>
</dbReference>
<evidence type="ECO:0000313" key="3">
    <source>
        <dbReference type="Proteomes" id="UP000044098"/>
    </source>
</evidence>
<protein>
    <recommendedName>
        <fullName evidence="1">Putative tail fiber protein gp53-like C-terminal domain-containing protein</fullName>
    </recommendedName>
</protein>
<dbReference type="RefSeq" id="WP_156337357.1">
    <property type="nucleotide sequence ID" value="NZ_CYTK01000003.1"/>
</dbReference>
<feature type="domain" description="Putative tail fiber protein gp53-like C-terminal" evidence="1">
    <location>
        <begin position="246"/>
        <end position="335"/>
    </location>
</feature>
<name>A0AAD2IZ26_ACHAE</name>
<dbReference type="Pfam" id="PF21882">
    <property type="entry name" value="Gp53-like_C"/>
    <property type="match status" value="1"/>
</dbReference>
<dbReference type="AlphaFoldDB" id="A0AAD2IZ26"/>
<proteinExistence type="predicted"/>
<comment type="caution">
    <text evidence="2">The sequence shown here is derived from an EMBL/GenBank/DDBJ whole genome shotgun (WGS) entry which is preliminary data.</text>
</comment>
<evidence type="ECO:0000313" key="2">
    <source>
        <dbReference type="EMBL" id="CUJ00120.1"/>
    </source>
</evidence>
<sequence length="336" mass="34235">MQTSNAPTKSAVPFADSGTKNAIPVASQIGVTPGAASFTDGFPPLTMTPLAAGGVPPYGADFNGILNFLSAATRWNQAGASYRYDATFASSIGGYPKGAVLSASLGNSRWLNLQDNNVTDPDGGGTGWISLGAGLASAPEVIAGVDDTKAVTPAGLAQLTSTFLRRGLVRLATDTETAAGTDFSIAVSPGALSARNATDTRTGLIKVTTSALAQGLVNDDTAITPKKLADAFKGANWNASSPGYVRLPNGMILQWGSAAGFNSYNVVFPIAFPSGPLMAPLAVCIGPDDYDAPNAAWAEASNFPTPTTCKIFVYKPGPTGGAVSTAQAICWFCIGI</sequence>
<evidence type="ECO:0000259" key="1">
    <source>
        <dbReference type="Pfam" id="PF21882"/>
    </source>
</evidence>
<dbReference type="Proteomes" id="UP000044098">
    <property type="component" value="Unassembled WGS sequence"/>
</dbReference>